<proteinExistence type="predicted"/>
<evidence type="ECO:0000313" key="3">
    <source>
        <dbReference type="Proteomes" id="UP001601992"/>
    </source>
</evidence>
<keyword evidence="2" id="KW-0378">Hydrolase</keyword>
<evidence type="ECO:0000313" key="2">
    <source>
        <dbReference type="EMBL" id="MFF3570956.1"/>
    </source>
</evidence>
<reference evidence="2 3" key="1">
    <citation type="submission" date="2024-10" db="EMBL/GenBank/DDBJ databases">
        <title>The Natural Products Discovery Center: Release of the First 8490 Sequenced Strains for Exploring Actinobacteria Biosynthetic Diversity.</title>
        <authorList>
            <person name="Kalkreuter E."/>
            <person name="Kautsar S.A."/>
            <person name="Yang D."/>
            <person name="Bader C.D."/>
            <person name="Teijaro C.N."/>
            <person name="Fluegel L."/>
            <person name="Davis C.M."/>
            <person name="Simpson J.R."/>
            <person name="Lauterbach L."/>
            <person name="Steele A.D."/>
            <person name="Gui C."/>
            <person name="Meng S."/>
            <person name="Li G."/>
            <person name="Viehrig K."/>
            <person name="Ye F."/>
            <person name="Su P."/>
            <person name="Kiefer A.F."/>
            <person name="Nichols A."/>
            <person name="Cepeda A.J."/>
            <person name="Yan W."/>
            <person name="Fan B."/>
            <person name="Jiang Y."/>
            <person name="Adhikari A."/>
            <person name="Zheng C.-J."/>
            <person name="Schuster L."/>
            <person name="Cowan T.M."/>
            <person name="Smanski M.J."/>
            <person name="Chevrette M.G."/>
            <person name="De Carvalho L.P.S."/>
            <person name="Shen B."/>
        </authorList>
    </citation>
    <scope>NUCLEOTIDE SEQUENCE [LARGE SCALE GENOMIC DNA]</scope>
    <source>
        <strain evidence="2 3">NPDC002593</strain>
    </source>
</reference>
<dbReference type="Pfam" id="PF12697">
    <property type="entry name" value="Abhydrolase_6"/>
    <property type="match status" value="1"/>
</dbReference>
<dbReference type="InterPro" id="IPR045889">
    <property type="entry name" value="MES/HNL"/>
</dbReference>
<dbReference type="SUPFAM" id="SSF53474">
    <property type="entry name" value="alpha/beta-Hydrolases"/>
    <property type="match status" value="1"/>
</dbReference>
<accession>A0ABW6S3T4</accession>
<gene>
    <name evidence="2" type="ORF">ACFYXQ_24560</name>
</gene>
<dbReference type="GO" id="GO:0016787">
    <property type="term" value="F:hydrolase activity"/>
    <property type="evidence" value="ECO:0007669"/>
    <property type="project" value="UniProtKB-KW"/>
</dbReference>
<organism evidence="2 3">
    <name type="scientific">Nocardia jiangxiensis</name>
    <dbReference type="NCBI Taxonomy" id="282685"/>
    <lineage>
        <taxon>Bacteria</taxon>
        <taxon>Bacillati</taxon>
        <taxon>Actinomycetota</taxon>
        <taxon>Actinomycetes</taxon>
        <taxon>Mycobacteriales</taxon>
        <taxon>Nocardiaceae</taxon>
        <taxon>Nocardia</taxon>
    </lineage>
</organism>
<feature type="domain" description="AB hydrolase-1" evidence="1">
    <location>
        <begin position="3"/>
        <end position="100"/>
    </location>
</feature>
<dbReference type="Proteomes" id="UP001601992">
    <property type="component" value="Unassembled WGS sequence"/>
</dbReference>
<dbReference type="Gene3D" id="3.40.50.1820">
    <property type="entry name" value="alpha/beta hydrolase"/>
    <property type="match status" value="1"/>
</dbReference>
<dbReference type="RefSeq" id="WP_387405079.1">
    <property type="nucleotide sequence ID" value="NZ_JBIAQY010000008.1"/>
</dbReference>
<dbReference type="PANTHER" id="PTHR10992:SF1086">
    <property type="entry name" value="AB HYDROLASE-1 DOMAIN-CONTAINING PROTEIN"/>
    <property type="match status" value="1"/>
</dbReference>
<comment type="caution">
    <text evidence="2">The sequence shown here is derived from an EMBL/GenBank/DDBJ whole genome shotgun (WGS) entry which is preliminary data.</text>
</comment>
<evidence type="ECO:0000259" key="1">
    <source>
        <dbReference type="Pfam" id="PF12697"/>
    </source>
</evidence>
<dbReference type="PANTHER" id="PTHR10992">
    <property type="entry name" value="METHYLESTERASE FAMILY MEMBER"/>
    <property type="match status" value="1"/>
</dbReference>
<name>A0ABW6S3T4_9NOCA</name>
<dbReference type="EMBL" id="JBIAQY010000008">
    <property type="protein sequence ID" value="MFF3570956.1"/>
    <property type="molecule type" value="Genomic_DNA"/>
</dbReference>
<protein>
    <submittedName>
        <fullName evidence="2">Alpha/beta fold hydrolase</fullName>
    </submittedName>
</protein>
<sequence>MRFVLVHGGFHGAWCWGRTISELRQLGHDAIAIDLPGHGDRRDQRSTLSDRRDAIVEAVEPGDVLVGHSSGGYDITVAADVIPELLRHLVYLAASLPLEGRTLLEATGGALRVKRAMDRSRT</sequence>
<dbReference type="InterPro" id="IPR000073">
    <property type="entry name" value="AB_hydrolase_1"/>
</dbReference>
<keyword evidence="3" id="KW-1185">Reference proteome</keyword>
<dbReference type="InterPro" id="IPR029058">
    <property type="entry name" value="AB_hydrolase_fold"/>
</dbReference>